<accession>A0A8S5QXU9</accession>
<proteinExistence type="predicted"/>
<evidence type="ECO:0000259" key="1">
    <source>
        <dbReference type="Pfam" id="PF21939"/>
    </source>
</evidence>
<dbReference type="Pfam" id="PF21939">
    <property type="entry name" value="Gp10_C"/>
    <property type="match status" value="1"/>
</dbReference>
<dbReference type="EMBL" id="BK015762">
    <property type="protein sequence ID" value="DAE23920.1"/>
    <property type="molecule type" value="Genomic_DNA"/>
</dbReference>
<name>A0A8S5QXU9_9CAUD</name>
<sequence length="175" mass="17986">MGLMGAGGGSTRKIIDLIYPVGSVYISANDVNPQALFGGSWEQIQGRFLLASGNGYSLGATGGAEKVALTWENNGPHTHTRGSMNITGYFAGRPHQDSNTAAGAIVGASGAFSLGVHGDGASHNGTQQSGTMKNADGIWFNAANSWSGETSSSGSGTPHENMPPYLVVNAWKRTA</sequence>
<organism evidence="2">
    <name type="scientific">Myoviridae sp. ctool15</name>
    <dbReference type="NCBI Taxonomy" id="2826696"/>
    <lineage>
        <taxon>Viruses</taxon>
        <taxon>Duplodnaviria</taxon>
        <taxon>Heunggongvirae</taxon>
        <taxon>Uroviricota</taxon>
        <taxon>Caudoviricetes</taxon>
    </lineage>
</organism>
<dbReference type="SUPFAM" id="SSF88874">
    <property type="entry name" value="Receptor-binding domain of short tail fibre protein gp12"/>
    <property type="match status" value="1"/>
</dbReference>
<dbReference type="InterPro" id="IPR053827">
    <property type="entry name" value="Gp10_C"/>
</dbReference>
<feature type="domain" description="Baseplate structural protein Gp10 C-terminal" evidence="1">
    <location>
        <begin position="14"/>
        <end position="174"/>
    </location>
</feature>
<evidence type="ECO:0000313" key="2">
    <source>
        <dbReference type="EMBL" id="DAE23920.1"/>
    </source>
</evidence>
<reference evidence="2" key="1">
    <citation type="journal article" date="2021" name="Proc. Natl. Acad. Sci. U.S.A.">
        <title>A Catalog of Tens of Thousands of Viruses from Human Metagenomes Reveals Hidden Associations with Chronic Diseases.</title>
        <authorList>
            <person name="Tisza M.J."/>
            <person name="Buck C.B."/>
        </authorList>
    </citation>
    <scope>NUCLEOTIDE SEQUENCE</scope>
    <source>
        <strain evidence="2">Ctool15</strain>
    </source>
</reference>
<protein>
    <submittedName>
        <fullName evidence="2">Baseplate protein</fullName>
    </submittedName>
</protein>